<protein>
    <submittedName>
        <fullName evidence="1">Uncharacterized protein</fullName>
    </submittedName>
</protein>
<accession>A0A0A9AD13</accession>
<reference evidence="1" key="1">
    <citation type="submission" date="2014-09" db="EMBL/GenBank/DDBJ databases">
        <authorList>
            <person name="Magalhaes I.L.F."/>
            <person name="Oliveira U."/>
            <person name="Santos F.R."/>
            <person name="Vidigal T.H.D.A."/>
            <person name="Brescovit A.D."/>
            <person name="Santos A.J."/>
        </authorList>
    </citation>
    <scope>NUCLEOTIDE SEQUENCE</scope>
    <source>
        <tissue evidence="1">Shoot tissue taken approximately 20 cm above the soil surface</tissue>
    </source>
</reference>
<organism evidence="1">
    <name type="scientific">Arundo donax</name>
    <name type="common">Giant reed</name>
    <name type="synonym">Donax arundinaceus</name>
    <dbReference type="NCBI Taxonomy" id="35708"/>
    <lineage>
        <taxon>Eukaryota</taxon>
        <taxon>Viridiplantae</taxon>
        <taxon>Streptophyta</taxon>
        <taxon>Embryophyta</taxon>
        <taxon>Tracheophyta</taxon>
        <taxon>Spermatophyta</taxon>
        <taxon>Magnoliopsida</taxon>
        <taxon>Liliopsida</taxon>
        <taxon>Poales</taxon>
        <taxon>Poaceae</taxon>
        <taxon>PACMAD clade</taxon>
        <taxon>Arundinoideae</taxon>
        <taxon>Arundineae</taxon>
        <taxon>Arundo</taxon>
    </lineage>
</organism>
<name>A0A0A9AD13_ARUDO</name>
<sequence length="37" mass="4629">MKWPNTVIDRIWDKIKSFVKIALPSQLYWRDRRRTLP</sequence>
<proteinExistence type="predicted"/>
<reference evidence="1" key="2">
    <citation type="journal article" date="2015" name="Data Brief">
        <title>Shoot transcriptome of the giant reed, Arundo donax.</title>
        <authorList>
            <person name="Barrero R.A."/>
            <person name="Guerrero F.D."/>
            <person name="Moolhuijzen P."/>
            <person name="Goolsby J.A."/>
            <person name="Tidwell J."/>
            <person name="Bellgard S.E."/>
            <person name="Bellgard M.I."/>
        </authorList>
    </citation>
    <scope>NUCLEOTIDE SEQUENCE</scope>
    <source>
        <tissue evidence="1">Shoot tissue taken approximately 20 cm above the soil surface</tissue>
    </source>
</reference>
<dbReference type="EMBL" id="GBRH01248366">
    <property type="protein sequence ID" value="JAD49529.1"/>
    <property type="molecule type" value="Transcribed_RNA"/>
</dbReference>
<dbReference type="AlphaFoldDB" id="A0A0A9AD13"/>
<evidence type="ECO:0000313" key="1">
    <source>
        <dbReference type="EMBL" id="JAD49529.1"/>
    </source>
</evidence>